<name>A0AAW1I8M0_POPJA</name>
<organism evidence="2 3">
    <name type="scientific">Popillia japonica</name>
    <name type="common">Japanese beetle</name>
    <dbReference type="NCBI Taxonomy" id="7064"/>
    <lineage>
        <taxon>Eukaryota</taxon>
        <taxon>Metazoa</taxon>
        <taxon>Ecdysozoa</taxon>
        <taxon>Arthropoda</taxon>
        <taxon>Hexapoda</taxon>
        <taxon>Insecta</taxon>
        <taxon>Pterygota</taxon>
        <taxon>Neoptera</taxon>
        <taxon>Endopterygota</taxon>
        <taxon>Coleoptera</taxon>
        <taxon>Polyphaga</taxon>
        <taxon>Scarabaeiformia</taxon>
        <taxon>Scarabaeidae</taxon>
        <taxon>Rutelinae</taxon>
        <taxon>Popillia</taxon>
    </lineage>
</organism>
<comment type="caution">
    <text evidence="2">The sequence shown here is derived from an EMBL/GenBank/DDBJ whole genome shotgun (WGS) entry which is preliminary data.</text>
</comment>
<protein>
    <submittedName>
        <fullName evidence="2">Uncharacterized protein</fullName>
    </submittedName>
</protein>
<dbReference type="AlphaFoldDB" id="A0AAW1I8M0"/>
<gene>
    <name evidence="2" type="ORF">QE152_g38029</name>
</gene>
<sequence>MLFLIPYIETRETQGNIAPLIEDDDTITHSPLEIDISSLRQERSITPNTSEGPSTPALSTTQPPLLKKKKINEKLSDRFLEYMILKQNDEPPDSLKTFFTSIYETVNTTRRCLDVARPLLGSRNYFYVCARRLRAICKYVLT</sequence>
<keyword evidence="3" id="KW-1185">Reference proteome</keyword>
<feature type="compositionally biased region" description="Polar residues" evidence="1">
    <location>
        <begin position="44"/>
        <end position="63"/>
    </location>
</feature>
<evidence type="ECO:0000256" key="1">
    <source>
        <dbReference type="SAM" id="MobiDB-lite"/>
    </source>
</evidence>
<proteinExistence type="predicted"/>
<accession>A0AAW1I8M0</accession>
<feature type="region of interest" description="Disordered" evidence="1">
    <location>
        <begin position="38"/>
        <end position="63"/>
    </location>
</feature>
<reference evidence="2 3" key="1">
    <citation type="journal article" date="2024" name="BMC Genomics">
        <title>De novo assembly and annotation of Popillia japonica's genome with initial clues to its potential as an invasive pest.</title>
        <authorList>
            <person name="Cucini C."/>
            <person name="Boschi S."/>
            <person name="Funari R."/>
            <person name="Cardaioli E."/>
            <person name="Iannotti N."/>
            <person name="Marturano G."/>
            <person name="Paoli F."/>
            <person name="Bruttini M."/>
            <person name="Carapelli A."/>
            <person name="Frati F."/>
            <person name="Nardi F."/>
        </authorList>
    </citation>
    <scope>NUCLEOTIDE SEQUENCE [LARGE SCALE GENOMIC DNA]</scope>
    <source>
        <strain evidence="2">DMR45628</strain>
    </source>
</reference>
<evidence type="ECO:0000313" key="3">
    <source>
        <dbReference type="Proteomes" id="UP001458880"/>
    </source>
</evidence>
<evidence type="ECO:0000313" key="2">
    <source>
        <dbReference type="EMBL" id="KAK9685414.1"/>
    </source>
</evidence>
<dbReference type="EMBL" id="JASPKY010000777">
    <property type="protein sequence ID" value="KAK9685414.1"/>
    <property type="molecule type" value="Genomic_DNA"/>
</dbReference>
<dbReference type="Proteomes" id="UP001458880">
    <property type="component" value="Unassembled WGS sequence"/>
</dbReference>